<dbReference type="InterPro" id="IPR002938">
    <property type="entry name" value="FAD-bd"/>
</dbReference>
<reference evidence="2 3" key="1">
    <citation type="submission" date="2024-03" db="EMBL/GenBank/DDBJ databases">
        <title>Human intestinal bacterial collection.</title>
        <authorList>
            <person name="Pauvert C."/>
            <person name="Hitch T.C.A."/>
            <person name="Clavel T."/>
        </authorList>
    </citation>
    <scope>NUCLEOTIDE SEQUENCE [LARGE SCALE GENOMIC DNA]</scope>
    <source>
        <strain evidence="2 3">CLA-SR-H024</strain>
    </source>
</reference>
<keyword evidence="2" id="KW-0560">Oxidoreductase</keyword>
<accession>A0ABV1EZ44</accession>
<feature type="domain" description="FAD-binding" evidence="1">
    <location>
        <begin position="42"/>
        <end position="384"/>
    </location>
</feature>
<sequence>MLSFNRMMTALNLLEDWNPIKEALHMLKSDRKKEMWMTETNKAIIIGGGIAGKLAARVLSDKFKEVIILEKDQKSMDPTPRKGARQGEHLHALLHAGQYGMEELFPGITEKFYSSGAIKINSTMDLSWYHHGGWKLRYDGGYTTTLQTRPHLEYHIEQYIEQIPNITSKYQVTVKNFLYQTDEYRINGVEIQLPNKKTEQIYADLIVDTSGATSLTSTWLHKKGITIPQEKVEIGLTYVSQKFNLPEDPKRDWKIKLIYPNPPQEKVGGTISKVEGDQYIVTMIGYLNAISEKEIIKKDDGFLELAKKLPKLDIYHELLHATPLTKPSIYRVPQIKWKRIDKVKAFPSGLLLMGDTICRIDPVFGQGMSIAVLEALALQKILQEQKGSLQETITAFHNKVAKIIAPIWKMVITEDFRYPDIIGKKPIELKIQQWYAKQIYLLSTEKRDIYDHFIKVMNLVEPISFLMKPRILGSVLRLRRIFVK</sequence>
<organism evidence="2 3">
    <name type="scientific">Niallia hominis</name>
    <dbReference type="NCBI Taxonomy" id="3133173"/>
    <lineage>
        <taxon>Bacteria</taxon>
        <taxon>Bacillati</taxon>
        <taxon>Bacillota</taxon>
        <taxon>Bacilli</taxon>
        <taxon>Bacillales</taxon>
        <taxon>Bacillaceae</taxon>
        <taxon>Niallia</taxon>
    </lineage>
</organism>
<protein>
    <submittedName>
        <fullName evidence="2">FAD-dependent monooxygenase</fullName>
    </submittedName>
</protein>
<gene>
    <name evidence="2" type="ORF">WMO63_11925</name>
</gene>
<name>A0ABV1EZ44_9BACI</name>
<evidence type="ECO:0000259" key="1">
    <source>
        <dbReference type="Pfam" id="PF01494"/>
    </source>
</evidence>
<dbReference type="Proteomes" id="UP001465426">
    <property type="component" value="Unassembled WGS sequence"/>
</dbReference>
<comment type="caution">
    <text evidence="2">The sequence shown here is derived from an EMBL/GenBank/DDBJ whole genome shotgun (WGS) entry which is preliminary data.</text>
</comment>
<dbReference type="EMBL" id="JBBMFN010000026">
    <property type="protein sequence ID" value="MEQ2466375.1"/>
    <property type="molecule type" value="Genomic_DNA"/>
</dbReference>
<dbReference type="GO" id="GO:0004497">
    <property type="term" value="F:monooxygenase activity"/>
    <property type="evidence" value="ECO:0007669"/>
    <property type="project" value="UniProtKB-KW"/>
</dbReference>
<dbReference type="Gene3D" id="3.50.50.60">
    <property type="entry name" value="FAD/NAD(P)-binding domain"/>
    <property type="match status" value="1"/>
</dbReference>
<evidence type="ECO:0000313" key="2">
    <source>
        <dbReference type="EMBL" id="MEQ2466375.1"/>
    </source>
</evidence>
<proteinExistence type="predicted"/>
<dbReference type="Pfam" id="PF01494">
    <property type="entry name" value="FAD_binding_3"/>
    <property type="match status" value="1"/>
</dbReference>
<dbReference type="SUPFAM" id="SSF51905">
    <property type="entry name" value="FAD/NAD(P)-binding domain"/>
    <property type="match status" value="1"/>
</dbReference>
<evidence type="ECO:0000313" key="3">
    <source>
        <dbReference type="Proteomes" id="UP001465426"/>
    </source>
</evidence>
<keyword evidence="3" id="KW-1185">Reference proteome</keyword>
<dbReference type="PANTHER" id="PTHR43422">
    <property type="entry name" value="THIAMINE THIAZOLE SYNTHASE"/>
    <property type="match status" value="1"/>
</dbReference>
<keyword evidence="2" id="KW-0503">Monooxygenase</keyword>
<dbReference type="PANTHER" id="PTHR43422:SF3">
    <property type="entry name" value="THIAMINE THIAZOLE SYNTHASE"/>
    <property type="match status" value="1"/>
</dbReference>
<dbReference type="InterPro" id="IPR036188">
    <property type="entry name" value="FAD/NAD-bd_sf"/>
</dbReference>